<keyword evidence="3" id="KW-0560">Oxidoreductase</keyword>
<feature type="compositionally biased region" description="Basic residues" evidence="6">
    <location>
        <begin position="1"/>
        <end position="11"/>
    </location>
</feature>
<keyword evidence="5" id="KW-0503">Monooxygenase</keyword>
<evidence type="ECO:0000259" key="8">
    <source>
        <dbReference type="PROSITE" id="PS00498"/>
    </source>
</evidence>
<dbReference type="Pfam" id="PF00264">
    <property type="entry name" value="Tyrosinase"/>
    <property type="match status" value="1"/>
</dbReference>
<dbReference type="Proteomes" id="UP000825935">
    <property type="component" value="Chromosome 3"/>
</dbReference>
<dbReference type="PRINTS" id="PR00092">
    <property type="entry name" value="TYROSINASE"/>
</dbReference>
<proteinExistence type="predicted"/>
<dbReference type="InterPro" id="IPR050316">
    <property type="entry name" value="Tyrosinase/Hemocyanin"/>
</dbReference>
<name>A0A8T2VC72_CERRI</name>
<keyword evidence="2" id="KW-0479">Metal-binding</keyword>
<feature type="domain" description="Tyrosinase copper-binding" evidence="8">
    <location>
        <begin position="416"/>
        <end position="427"/>
    </location>
</feature>
<comment type="caution">
    <text evidence="9">The sequence shown here is derived from an EMBL/GenBank/DDBJ whole genome shotgun (WGS) entry which is preliminary data.</text>
</comment>
<dbReference type="GO" id="GO:0004497">
    <property type="term" value="F:monooxygenase activity"/>
    <property type="evidence" value="ECO:0007669"/>
    <property type="project" value="UniProtKB-KW"/>
</dbReference>
<dbReference type="AlphaFoldDB" id="A0A8T2VC72"/>
<dbReference type="PROSITE" id="PS00498">
    <property type="entry name" value="TYROSINASE_2"/>
    <property type="match status" value="1"/>
</dbReference>
<dbReference type="PROSITE" id="PS00497">
    <property type="entry name" value="TYROSINASE_1"/>
    <property type="match status" value="1"/>
</dbReference>
<dbReference type="EMBL" id="CM035408">
    <property type="protein sequence ID" value="KAH7441979.1"/>
    <property type="molecule type" value="Genomic_DNA"/>
</dbReference>
<accession>A0A8T2VC72</accession>
<dbReference type="InterPro" id="IPR041640">
    <property type="entry name" value="Tyrosinase_C"/>
</dbReference>
<evidence type="ECO:0000256" key="2">
    <source>
        <dbReference type="ARBA" id="ARBA00022723"/>
    </source>
</evidence>
<evidence type="ECO:0000256" key="5">
    <source>
        <dbReference type="ARBA" id="ARBA00023033"/>
    </source>
</evidence>
<feature type="domain" description="Tyrosinase copper-binding" evidence="7">
    <location>
        <begin position="189"/>
        <end position="207"/>
    </location>
</feature>
<dbReference type="Gene3D" id="1.10.1280.10">
    <property type="entry name" value="Di-copper center containing domain from catechol oxidase"/>
    <property type="match status" value="1"/>
</dbReference>
<keyword evidence="10" id="KW-1185">Reference proteome</keyword>
<organism evidence="9 10">
    <name type="scientific">Ceratopteris richardii</name>
    <name type="common">Triangle waterfern</name>
    <dbReference type="NCBI Taxonomy" id="49495"/>
    <lineage>
        <taxon>Eukaryota</taxon>
        <taxon>Viridiplantae</taxon>
        <taxon>Streptophyta</taxon>
        <taxon>Embryophyta</taxon>
        <taxon>Tracheophyta</taxon>
        <taxon>Polypodiopsida</taxon>
        <taxon>Polypodiidae</taxon>
        <taxon>Polypodiales</taxon>
        <taxon>Pteridineae</taxon>
        <taxon>Pteridaceae</taxon>
        <taxon>Parkerioideae</taxon>
        <taxon>Ceratopteris</taxon>
    </lineage>
</organism>
<dbReference type="InterPro" id="IPR008922">
    <property type="entry name" value="Di-copper_centre_dom_sf"/>
</dbReference>
<reference evidence="9" key="1">
    <citation type="submission" date="2021-08" db="EMBL/GenBank/DDBJ databases">
        <title>WGS assembly of Ceratopteris richardii.</title>
        <authorList>
            <person name="Marchant D.B."/>
            <person name="Chen G."/>
            <person name="Jenkins J."/>
            <person name="Shu S."/>
            <person name="Leebens-Mack J."/>
            <person name="Grimwood J."/>
            <person name="Schmutz J."/>
            <person name="Soltis P."/>
            <person name="Soltis D."/>
            <person name="Chen Z.-H."/>
        </authorList>
    </citation>
    <scope>NUCLEOTIDE SEQUENCE</scope>
    <source>
        <strain evidence="9">Whitten #5841</strain>
        <tissue evidence="9">Leaf</tissue>
    </source>
</reference>
<dbReference type="Pfam" id="PF18132">
    <property type="entry name" value="Tyrosinase_C"/>
    <property type="match status" value="1"/>
</dbReference>
<feature type="region of interest" description="Disordered" evidence="6">
    <location>
        <begin position="452"/>
        <end position="472"/>
    </location>
</feature>
<evidence type="ECO:0000313" key="10">
    <source>
        <dbReference type="Proteomes" id="UP000825935"/>
    </source>
</evidence>
<evidence type="ECO:0000256" key="6">
    <source>
        <dbReference type="SAM" id="MobiDB-lite"/>
    </source>
</evidence>
<evidence type="ECO:0000256" key="1">
    <source>
        <dbReference type="ARBA" id="ARBA00001973"/>
    </source>
</evidence>
<evidence type="ECO:0000313" key="9">
    <source>
        <dbReference type="EMBL" id="KAH7441979.1"/>
    </source>
</evidence>
<keyword evidence="4" id="KW-0186">Copper</keyword>
<gene>
    <name evidence="9" type="ORF">KP509_03G064900</name>
</gene>
<feature type="region of interest" description="Disordered" evidence="6">
    <location>
        <begin position="1"/>
        <end position="72"/>
    </location>
</feature>
<evidence type="ECO:0000256" key="3">
    <source>
        <dbReference type="ARBA" id="ARBA00023002"/>
    </source>
</evidence>
<dbReference type="SUPFAM" id="SSF48056">
    <property type="entry name" value="Di-copper centre-containing domain"/>
    <property type="match status" value="1"/>
</dbReference>
<dbReference type="PANTHER" id="PTHR11474">
    <property type="entry name" value="TYROSINASE FAMILY MEMBER"/>
    <property type="match status" value="1"/>
</dbReference>
<dbReference type="PANTHER" id="PTHR11474:SF76">
    <property type="entry name" value="SHKT DOMAIN-CONTAINING PROTEIN"/>
    <property type="match status" value="1"/>
</dbReference>
<dbReference type="GO" id="GO:0046872">
    <property type="term" value="F:metal ion binding"/>
    <property type="evidence" value="ECO:0007669"/>
    <property type="project" value="UniProtKB-KW"/>
</dbReference>
<dbReference type="InterPro" id="IPR002227">
    <property type="entry name" value="Tyrosinase_Cu-bd"/>
</dbReference>
<comment type="cofactor">
    <cofactor evidence="1">
        <name>Cu(2+)</name>
        <dbReference type="ChEBI" id="CHEBI:29036"/>
    </cofactor>
</comment>
<sequence>MAPKFAHAHHGAHPDKKPEAAPPHHGAHPDKKQEAASTHHSAHTDMKQEATSTGVFLPVHTSLGTTPVDPKDDETHSYVYRYKLPESADGNGTVDVTKAIVRENVIDFFYPHSLLSSGEVASTDVLNTMKMKRDVFLLAFARVQALDATDRWSFYQIAGIHGLPHEPYDKVEGDDWDPKNPDWWGGYCHHGTPLFPTWHRPYVMLLEQSIIRQAKKFATTLSDTEEQDAVLAFADDLRFPYWDSANQSTRLLGLPEVFTTTDVALLYPWKSISDITIPNPLKAFVLPVNLGKVFSSSDIYNPTAKPHYKVPPSGTIFTPMNYPTVRHVNEAYLSQPDKLNVTLMRSANSTLVEGVHAVFQHNQWLPFSNHFWSEETHGDGSQYGHYASIELVHDSVHGYVGGSGGHLAYAEVASFDPIFFFHHANVDRLVALWQYCYPNSWIPNQALQLNSDGTYTQRPGSEANENTPLTPFRVSSSDANSFATSNDVRLVDADCGYSYPELLQARKEGWKPAQMLDHVMKLYDPPENYLHKWLLNVERIVKRAFNGPFSIRVFIAKPDADSGTSLNIPNFAGDIPIFARSKGVRCANCEQQQSMRASLDLTKTMVRLGITTAPRQSAKDDPFAPSSAAPANPLAAAGSVRLVFVDMQGRQLDPSSALGNWQGPKVSLYYQKGIARENVNEVLVQSDIDVGPQTLNKFSLNYPQLTIAGVAAPVSA</sequence>
<evidence type="ECO:0000259" key="7">
    <source>
        <dbReference type="PROSITE" id="PS00497"/>
    </source>
</evidence>
<protein>
    <recommendedName>
        <fullName evidence="7 8">Tyrosinase copper-binding domain-containing protein</fullName>
    </recommendedName>
</protein>
<dbReference type="Gene3D" id="2.60.310.20">
    <property type="match status" value="1"/>
</dbReference>
<dbReference type="OrthoDB" id="1892371at2759"/>
<evidence type="ECO:0000256" key="4">
    <source>
        <dbReference type="ARBA" id="ARBA00023008"/>
    </source>
</evidence>